<proteinExistence type="predicted"/>
<evidence type="ECO:0000313" key="2">
    <source>
        <dbReference type="EMBL" id="BBA97355.1"/>
    </source>
</evidence>
<dbReference type="InterPro" id="IPR006311">
    <property type="entry name" value="TAT_signal"/>
</dbReference>
<reference evidence="2 3" key="3">
    <citation type="journal article" date="2011" name="Nat. Chem. Biol.">
        <title>Reveromycin A biosynthesis uses RevG and RevJ for stereospecific spiroacetal formation.</title>
        <authorList>
            <person name="Takahashi S."/>
            <person name="Toyoda A."/>
            <person name="Sekiyama Y."/>
            <person name="Takagi H."/>
            <person name="Nogawa T."/>
            <person name="Uramoto M."/>
            <person name="Suzuki R."/>
            <person name="Koshino H."/>
            <person name="Kumano T."/>
            <person name="Panthee S."/>
            <person name="Dairi T."/>
            <person name="Ishikawa J."/>
            <person name="Ikeda H."/>
            <person name="Sakaki Y."/>
            <person name="Osada H."/>
        </authorList>
    </citation>
    <scope>NUCLEOTIDE SEQUENCE [LARGE SCALE GENOMIC DNA]</scope>
    <source>
        <strain evidence="2 3">SN-593</strain>
    </source>
</reference>
<feature type="region of interest" description="Disordered" evidence="1">
    <location>
        <begin position="27"/>
        <end position="50"/>
    </location>
</feature>
<reference evidence="2 3" key="4">
    <citation type="journal article" date="2020" name="Sci. Rep.">
        <title>beta-carboline chemical signals induce reveromycin production through a LuxR family regulator in Streptomyces sp. SN-593.</title>
        <authorList>
            <person name="Panthee S."/>
            <person name="Kito N."/>
            <person name="Hayashi T."/>
            <person name="Shimizu T."/>
            <person name="Ishikawa J."/>
            <person name="Hamamoto H."/>
            <person name="Osada H."/>
            <person name="Takahashi S."/>
        </authorList>
    </citation>
    <scope>NUCLEOTIDE SEQUENCE [LARGE SCALE GENOMIC DNA]</scope>
    <source>
        <strain evidence="2 3">SN-593</strain>
    </source>
</reference>
<dbReference type="EMBL" id="AP018365">
    <property type="protein sequence ID" value="BBA97355.1"/>
    <property type="molecule type" value="Genomic_DNA"/>
</dbReference>
<sequence>MTSFEKIVSIADALRIPGHLLGLASRPWESNASSSEPVRPGTTESRNDVQRRDFLKATAGTGLAVGLPGLGGPALGERLGKHAPERLRERTARLRRLDDVLGGGDTYRVYLGEYQRTKALLREASYAEETGRDLLSVLAEQAQQAGWAAFDGGREADATGLYRDSYEAAKEAGDTDLAGNALAFLAYQSVGGDCHAGVETALRSCETAGPDALKLPRGPGHLETGT</sequence>
<protein>
    <submittedName>
        <fullName evidence="2">Uncharacterized protein</fullName>
    </submittedName>
</protein>
<dbReference type="PROSITE" id="PS51318">
    <property type="entry name" value="TAT"/>
    <property type="match status" value="1"/>
</dbReference>
<name>A0A7U3VN67_9ACTN</name>
<dbReference type="NCBIfam" id="TIGR01409">
    <property type="entry name" value="TAT_signal_seq"/>
    <property type="match status" value="1"/>
</dbReference>
<dbReference type="KEGG" id="arev:RVR_3048"/>
<accession>A0A7U3VN67</accession>
<reference evidence="2 3" key="2">
    <citation type="journal article" date="2011" name="J. Antibiot.">
        <title>Furaquinocins I and J: novel polyketide isoprenoid hybrid compounds from Streptomyces reveromyceticus SN-593.</title>
        <authorList>
            <person name="Panthee S."/>
            <person name="Takahashi S."/>
            <person name="Takagi H."/>
            <person name="Nogawa T."/>
            <person name="Oowada E."/>
            <person name="Uramoto M."/>
            <person name="Osada H."/>
        </authorList>
    </citation>
    <scope>NUCLEOTIDE SEQUENCE [LARGE SCALE GENOMIC DNA]</scope>
    <source>
        <strain evidence="2 3">SN-593</strain>
    </source>
</reference>
<dbReference type="InterPro" id="IPR019546">
    <property type="entry name" value="TAT_signal_bac_arc"/>
</dbReference>
<dbReference type="Proteomes" id="UP000595703">
    <property type="component" value="Chromosome"/>
</dbReference>
<evidence type="ECO:0000256" key="1">
    <source>
        <dbReference type="SAM" id="MobiDB-lite"/>
    </source>
</evidence>
<evidence type="ECO:0000313" key="3">
    <source>
        <dbReference type="Proteomes" id="UP000595703"/>
    </source>
</evidence>
<organism evidence="2 3">
    <name type="scientific">Actinacidiphila reveromycinica</name>
    <dbReference type="NCBI Taxonomy" id="659352"/>
    <lineage>
        <taxon>Bacteria</taxon>
        <taxon>Bacillati</taxon>
        <taxon>Actinomycetota</taxon>
        <taxon>Actinomycetes</taxon>
        <taxon>Kitasatosporales</taxon>
        <taxon>Streptomycetaceae</taxon>
        <taxon>Actinacidiphila</taxon>
    </lineage>
</organism>
<gene>
    <name evidence="2" type="ORF">RVR_3048</name>
</gene>
<keyword evidence="3" id="KW-1185">Reference proteome</keyword>
<reference evidence="2 3" key="1">
    <citation type="journal article" date="2010" name="J. Bacteriol.">
        <title>Biochemical characterization of a novel indole prenyltransferase from Streptomyces sp. SN-593.</title>
        <authorList>
            <person name="Takahashi S."/>
            <person name="Takagi H."/>
            <person name="Toyoda A."/>
            <person name="Uramoto M."/>
            <person name="Nogawa T."/>
            <person name="Ueki M."/>
            <person name="Sakaki Y."/>
            <person name="Osada H."/>
        </authorList>
    </citation>
    <scope>NUCLEOTIDE SEQUENCE [LARGE SCALE GENOMIC DNA]</scope>
    <source>
        <strain evidence="2 3">SN-593</strain>
    </source>
</reference>
<dbReference type="Pfam" id="PF10518">
    <property type="entry name" value="TAT_signal"/>
    <property type="match status" value="1"/>
</dbReference>
<dbReference type="AlphaFoldDB" id="A0A7U3VN67"/>